<keyword evidence="2" id="KW-1003">Cell membrane</keyword>
<comment type="similarity">
    <text evidence="9">Belongs to the G-protein coupled receptor 1 family.</text>
</comment>
<dbReference type="InterPro" id="IPR000276">
    <property type="entry name" value="GPCR_Rhodpsn"/>
</dbReference>
<dbReference type="PRINTS" id="PR00237">
    <property type="entry name" value="GPCRRHODOPSN"/>
</dbReference>
<dbReference type="Pfam" id="PF00001">
    <property type="entry name" value="7tm_1"/>
    <property type="match status" value="1"/>
</dbReference>
<evidence type="ECO:0000313" key="12">
    <source>
        <dbReference type="EMBL" id="KAJ8047479.1"/>
    </source>
</evidence>
<keyword evidence="6 10" id="KW-0472">Membrane</keyword>
<keyword evidence="3 9" id="KW-0812">Transmembrane</keyword>
<dbReference type="CDD" id="cd00637">
    <property type="entry name" value="7tm_classA_rhodopsin-like"/>
    <property type="match status" value="1"/>
</dbReference>
<evidence type="ECO:0000256" key="9">
    <source>
        <dbReference type="RuleBase" id="RU000688"/>
    </source>
</evidence>
<dbReference type="Proteomes" id="UP001152320">
    <property type="component" value="Chromosome 2"/>
</dbReference>
<evidence type="ECO:0000256" key="3">
    <source>
        <dbReference type="ARBA" id="ARBA00022692"/>
    </source>
</evidence>
<dbReference type="Gene3D" id="1.20.1070.10">
    <property type="entry name" value="Rhodopsin 7-helix transmembrane proteins"/>
    <property type="match status" value="1"/>
</dbReference>
<protein>
    <submittedName>
        <fullName evidence="12">5-hydroxytryptamine receptor 1B</fullName>
    </submittedName>
</protein>
<keyword evidence="7 9" id="KW-0675">Receptor</keyword>
<evidence type="ECO:0000256" key="4">
    <source>
        <dbReference type="ARBA" id="ARBA00022989"/>
    </source>
</evidence>
<comment type="caution">
    <text evidence="12">The sequence shown here is derived from an EMBL/GenBank/DDBJ whole genome shotgun (WGS) entry which is preliminary data.</text>
</comment>
<dbReference type="OrthoDB" id="6117944at2759"/>
<feature type="transmembrane region" description="Helical" evidence="10">
    <location>
        <begin position="312"/>
        <end position="333"/>
    </location>
</feature>
<comment type="subcellular location">
    <subcellularLocation>
        <location evidence="1">Cell membrane</location>
        <topology evidence="1">Multi-pass membrane protein</topology>
    </subcellularLocation>
</comment>
<dbReference type="SUPFAM" id="SSF81321">
    <property type="entry name" value="Family A G protein-coupled receptor-like"/>
    <property type="match status" value="1"/>
</dbReference>
<name>A0A9Q1CN54_HOLLE</name>
<gene>
    <name evidence="12" type="ORF">HOLleu_06489</name>
</gene>
<feature type="transmembrane region" description="Helical" evidence="10">
    <location>
        <begin position="31"/>
        <end position="59"/>
    </location>
</feature>
<evidence type="ECO:0000256" key="5">
    <source>
        <dbReference type="ARBA" id="ARBA00023040"/>
    </source>
</evidence>
<keyword evidence="8 9" id="KW-0807">Transducer</keyword>
<dbReference type="GO" id="GO:0004930">
    <property type="term" value="F:G protein-coupled receptor activity"/>
    <property type="evidence" value="ECO:0007669"/>
    <property type="project" value="UniProtKB-KW"/>
</dbReference>
<dbReference type="PANTHER" id="PTHR24228:SF59">
    <property type="entry name" value="NEUROPEPTIDE RECEPTOR 15"/>
    <property type="match status" value="1"/>
</dbReference>
<dbReference type="InterPro" id="IPR017452">
    <property type="entry name" value="GPCR_Rhodpsn_7TM"/>
</dbReference>
<evidence type="ECO:0000256" key="8">
    <source>
        <dbReference type="ARBA" id="ARBA00023224"/>
    </source>
</evidence>
<dbReference type="GO" id="GO:0005886">
    <property type="term" value="C:plasma membrane"/>
    <property type="evidence" value="ECO:0007669"/>
    <property type="project" value="UniProtKB-SubCell"/>
</dbReference>
<dbReference type="SMART" id="SM01381">
    <property type="entry name" value="7TM_GPCR_Srsx"/>
    <property type="match status" value="1"/>
</dbReference>
<evidence type="ECO:0000256" key="2">
    <source>
        <dbReference type="ARBA" id="ARBA00022475"/>
    </source>
</evidence>
<dbReference type="PANTHER" id="PTHR24228">
    <property type="entry name" value="B2 BRADYKININ RECEPTOR/ANGIOTENSIN II RECEPTOR"/>
    <property type="match status" value="1"/>
</dbReference>
<feature type="transmembrane region" description="Helical" evidence="10">
    <location>
        <begin position="71"/>
        <end position="97"/>
    </location>
</feature>
<evidence type="ECO:0000256" key="7">
    <source>
        <dbReference type="ARBA" id="ARBA00023170"/>
    </source>
</evidence>
<dbReference type="EMBL" id="JAIZAY010000002">
    <property type="protein sequence ID" value="KAJ8047479.1"/>
    <property type="molecule type" value="Genomic_DNA"/>
</dbReference>
<evidence type="ECO:0000256" key="10">
    <source>
        <dbReference type="SAM" id="Phobius"/>
    </source>
</evidence>
<evidence type="ECO:0000256" key="6">
    <source>
        <dbReference type="ARBA" id="ARBA00023136"/>
    </source>
</evidence>
<feature type="transmembrane region" description="Helical" evidence="10">
    <location>
        <begin position="150"/>
        <end position="176"/>
    </location>
</feature>
<keyword evidence="4 10" id="KW-1133">Transmembrane helix</keyword>
<feature type="transmembrane region" description="Helical" evidence="10">
    <location>
        <begin position="281"/>
        <end position="300"/>
    </location>
</feature>
<accession>A0A9Q1CN54</accession>
<sequence>MNHSTTISTSLFFSTVDPLYNFYLPVPLPTAVTYLFIICCVFGFFIGSLGNILVILAIARNRKLRTSANAFLASLAVADFGTCILVLPILAVAFVSLESVITNLIACRFFYHTTFTFSPVSIQHLILIAANRFTLINKSPRTYVKCFNKVTISVVIFLIWTLNISFNTAVAFTSYGTRIFFGKEYCYLSQKSTIGTFFWVITLLYTFVSSFVIIPMFYIFTFRTVHKSRVRVKQEHSVSLVPSVATVSTYPNSTRSDANTTGNQRQNRRLLSSSEIKLTKVNFFIFMTNVLFLSPLFFALLVNGGSLTHGSFVLVLFPIGMNSVTNPLVYCGFNRNFRHAFKTLLKFKV</sequence>
<reference evidence="12" key="1">
    <citation type="submission" date="2021-10" db="EMBL/GenBank/DDBJ databases">
        <title>Tropical sea cucumber genome reveals ecological adaptation and Cuvierian tubules defense mechanism.</title>
        <authorList>
            <person name="Chen T."/>
        </authorList>
    </citation>
    <scope>NUCLEOTIDE SEQUENCE</scope>
    <source>
        <strain evidence="12">Nanhai2018</strain>
        <tissue evidence="12">Muscle</tissue>
    </source>
</reference>
<feature type="transmembrane region" description="Helical" evidence="10">
    <location>
        <begin position="109"/>
        <end position="130"/>
    </location>
</feature>
<feature type="transmembrane region" description="Helical" evidence="10">
    <location>
        <begin position="196"/>
        <end position="221"/>
    </location>
</feature>
<evidence type="ECO:0000259" key="11">
    <source>
        <dbReference type="PROSITE" id="PS50262"/>
    </source>
</evidence>
<keyword evidence="13" id="KW-1185">Reference proteome</keyword>
<evidence type="ECO:0000256" key="1">
    <source>
        <dbReference type="ARBA" id="ARBA00004651"/>
    </source>
</evidence>
<evidence type="ECO:0000313" key="13">
    <source>
        <dbReference type="Proteomes" id="UP001152320"/>
    </source>
</evidence>
<organism evidence="12 13">
    <name type="scientific">Holothuria leucospilota</name>
    <name type="common">Black long sea cucumber</name>
    <name type="synonym">Mertensiothuria leucospilota</name>
    <dbReference type="NCBI Taxonomy" id="206669"/>
    <lineage>
        <taxon>Eukaryota</taxon>
        <taxon>Metazoa</taxon>
        <taxon>Echinodermata</taxon>
        <taxon>Eleutherozoa</taxon>
        <taxon>Echinozoa</taxon>
        <taxon>Holothuroidea</taxon>
        <taxon>Aspidochirotacea</taxon>
        <taxon>Aspidochirotida</taxon>
        <taxon>Holothuriidae</taxon>
        <taxon>Holothuria</taxon>
    </lineage>
</organism>
<dbReference type="PROSITE" id="PS50262">
    <property type="entry name" value="G_PROTEIN_RECEP_F1_2"/>
    <property type="match status" value="1"/>
</dbReference>
<keyword evidence="5 9" id="KW-0297">G-protein coupled receptor</keyword>
<dbReference type="AlphaFoldDB" id="A0A9Q1CN54"/>
<proteinExistence type="inferred from homology"/>
<feature type="domain" description="G-protein coupled receptors family 1 profile" evidence="11">
    <location>
        <begin position="50"/>
        <end position="330"/>
    </location>
</feature>
<dbReference type="PROSITE" id="PS00237">
    <property type="entry name" value="G_PROTEIN_RECEP_F1_1"/>
    <property type="match status" value="1"/>
</dbReference>